<dbReference type="GO" id="GO:0008344">
    <property type="term" value="P:adult locomotory behavior"/>
    <property type="evidence" value="ECO:0007669"/>
    <property type="project" value="TreeGrafter"/>
</dbReference>
<dbReference type="PANTHER" id="PTHR46306:SF1">
    <property type="entry name" value="BTB_POZ DOMAIN-CONTAINING PROTEIN 9"/>
    <property type="match status" value="1"/>
</dbReference>
<dbReference type="STRING" id="7168.A0A182NWP7"/>
<evidence type="ECO:0000313" key="2">
    <source>
        <dbReference type="EnsemblMetazoa" id="ADIR014312-PA"/>
    </source>
</evidence>
<dbReference type="Proteomes" id="UP000075884">
    <property type="component" value="Unassembled WGS sequence"/>
</dbReference>
<name>A0A182NWP7_9DIPT</name>
<dbReference type="VEuPathDB" id="VectorBase:ADIR014312"/>
<dbReference type="AlphaFoldDB" id="A0A182NWP7"/>
<organism evidence="2 3">
    <name type="scientific">Anopheles dirus</name>
    <dbReference type="NCBI Taxonomy" id="7168"/>
    <lineage>
        <taxon>Eukaryota</taxon>
        <taxon>Metazoa</taxon>
        <taxon>Ecdysozoa</taxon>
        <taxon>Arthropoda</taxon>
        <taxon>Hexapoda</taxon>
        <taxon>Insecta</taxon>
        <taxon>Pterygota</taxon>
        <taxon>Neoptera</taxon>
        <taxon>Endopterygota</taxon>
        <taxon>Diptera</taxon>
        <taxon>Nematocera</taxon>
        <taxon>Culicoidea</taxon>
        <taxon>Culicidae</taxon>
        <taxon>Anophelinae</taxon>
        <taxon>Anopheles</taxon>
    </lineage>
</organism>
<dbReference type="Gene3D" id="1.25.40.420">
    <property type="match status" value="1"/>
</dbReference>
<dbReference type="InterPro" id="IPR011705">
    <property type="entry name" value="BACK"/>
</dbReference>
<keyword evidence="3" id="KW-1185">Reference proteome</keyword>
<sequence>MLKHESFHAVSFDLLCDLLDRDTLSTTSEETIFRAVHEWCKHNVSGAHKADVLYGKVRFTLISQEGLLNVVRPTGVLDAERLLDIIVERKSSDLLPHCAKLYADVNLAEKATCEYGDWHDGRHDCTFDLG</sequence>
<dbReference type="PANTHER" id="PTHR46306">
    <property type="entry name" value="BTB/POZ DOMAIN-CONTAINING PROTEIN 9"/>
    <property type="match status" value="1"/>
</dbReference>
<evidence type="ECO:0000313" key="3">
    <source>
        <dbReference type="Proteomes" id="UP000075884"/>
    </source>
</evidence>
<reference evidence="2" key="2">
    <citation type="submission" date="2020-05" db="UniProtKB">
        <authorList>
            <consortium name="EnsemblMetazoa"/>
        </authorList>
    </citation>
    <scope>IDENTIFICATION</scope>
    <source>
        <strain evidence="2">WRAIR2</strain>
    </source>
</reference>
<feature type="domain" description="BACK" evidence="1">
    <location>
        <begin position="2"/>
        <end position="71"/>
    </location>
</feature>
<dbReference type="EnsemblMetazoa" id="ADIR014312-RA">
    <property type="protein sequence ID" value="ADIR014312-PA"/>
    <property type="gene ID" value="ADIR014312"/>
</dbReference>
<reference evidence="3" key="1">
    <citation type="submission" date="2013-03" db="EMBL/GenBank/DDBJ databases">
        <title>The Genome Sequence of Anopheles dirus WRAIR2.</title>
        <authorList>
            <consortium name="The Broad Institute Genomics Platform"/>
            <person name="Neafsey D.E."/>
            <person name="Walton C."/>
            <person name="Walker B."/>
            <person name="Young S.K."/>
            <person name="Zeng Q."/>
            <person name="Gargeya S."/>
            <person name="Fitzgerald M."/>
            <person name="Haas B."/>
            <person name="Abouelleil A."/>
            <person name="Allen A.W."/>
            <person name="Alvarado L."/>
            <person name="Arachchi H.M."/>
            <person name="Berlin A.M."/>
            <person name="Chapman S.B."/>
            <person name="Gainer-Dewar J."/>
            <person name="Goldberg J."/>
            <person name="Griggs A."/>
            <person name="Gujja S."/>
            <person name="Hansen M."/>
            <person name="Howarth C."/>
            <person name="Imamovic A."/>
            <person name="Ireland A."/>
            <person name="Larimer J."/>
            <person name="McCowan C."/>
            <person name="Murphy C."/>
            <person name="Pearson M."/>
            <person name="Poon T.W."/>
            <person name="Priest M."/>
            <person name="Roberts A."/>
            <person name="Saif S."/>
            <person name="Shea T."/>
            <person name="Sisk P."/>
            <person name="Sykes S."/>
            <person name="Wortman J."/>
            <person name="Nusbaum C."/>
            <person name="Birren B."/>
        </authorList>
    </citation>
    <scope>NUCLEOTIDE SEQUENCE [LARGE SCALE GENOMIC DNA]</scope>
    <source>
        <strain evidence="3">WRAIR2</strain>
    </source>
</reference>
<dbReference type="GO" id="GO:0050804">
    <property type="term" value="P:modulation of chemical synaptic transmission"/>
    <property type="evidence" value="ECO:0007669"/>
    <property type="project" value="TreeGrafter"/>
</dbReference>
<proteinExistence type="predicted"/>
<dbReference type="InterPro" id="IPR052407">
    <property type="entry name" value="BTB_POZ_domain_cont_9"/>
</dbReference>
<dbReference type="GO" id="GO:0048512">
    <property type="term" value="P:circadian behavior"/>
    <property type="evidence" value="ECO:0007669"/>
    <property type="project" value="TreeGrafter"/>
</dbReference>
<protein>
    <submittedName>
        <fullName evidence="2">BACK domain-containing protein</fullName>
    </submittedName>
</protein>
<evidence type="ECO:0000259" key="1">
    <source>
        <dbReference type="Pfam" id="PF07707"/>
    </source>
</evidence>
<accession>A0A182NWP7</accession>
<dbReference type="Pfam" id="PF07707">
    <property type="entry name" value="BACK"/>
    <property type="match status" value="1"/>
</dbReference>
<dbReference type="GO" id="GO:0005737">
    <property type="term" value="C:cytoplasm"/>
    <property type="evidence" value="ECO:0007669"/>
    <property type="project" value="TreeGrafter"/>
</dbReference>